<feature type="compositionally biased region" description="Low complexity" evidence="2">
    <location>
        <begin position="1"/>
        <end position="21"/>
    </location>
</feature>
<dbReference type="AlphaFoldDB" id="A0A1H3QDN6"/>
<dbReference type="InterPro" id="IPR014710">
    <property type="entry name" value="RmlC-like_jellyroll"/>
</dbReference>
<proteinExistence type="predicted"/>
<keyword evidence="1" id="KW-0238">DNA-binding</keyword>
<name>A0A1H3QDN6_9MICO</name>
<dbReference type="Proteomes" id="UP000198891">
    <property type="component" value="Unassembled WGS sequence"/>
</dbReference>
<dbReference type="Gene3D" id="2.60.120.10">
    <property type="entry name" value="Jelly Rolls"/>
    <property type="match status" value="1"/>
</dbReference>
<dbReference type="Pfam" id="PF13560">
    <property type="entry name" value="HTH_31"/>
    <property type="match status" value="1"/>
</dbReference>
<dbReference type="InterPro" id="IPR001387">
    <property type="entry name" value="Cro/C1-type_HTH"/>
</dbReference>
<dbReference type="GO" id="GO:0003700">
    <property type="term" value="F:DNA-binding transcription factor activity"/>
    <property type="evidence" value="ECO:0007669"/>
    <property type="project" value="TreeGrafter"/>
</dbReference>
<dbReference type="CDD" id="cd02209">
    <property type="entry name" value="cupin_XRE_C"/>
    <property type="match status" value="1"/>
</dbReference>
<dbReference type="CDD" id="cd00093">
    <property type="entry name" value="HTH_XRE"/>
    <property type="match status" value="1"/>
</dbReference>
<dbReference type="STRING" id="381665.SAMN05216554_2466"/>
<dbReference type="PROSITE" id="PS50943">
    <property type="entry name" value="HTH_CROC1"/>
    <property type="match status" value="1"/>
</dbReference>
<dbReference type="SMART" id="SM00530">
    <property type="entry name" value="HTH_XRE"/>
    <property type="match status" value="1"/>
</dbReference>
<dbReference type="Pfam" id="PF07883">
    <property type="entry name" value="Cupin_2"/>
    <property type="match status" value="1"/>
</dbReference>
<dbReference type="PANTHER" id="PTHR46797">
    <property type="entry name" value="HTH-TYPE TRANSCRIPTIONAL REGULATOR"/>
    <property type="match status" value="1"/>
</dbReference>
<evidence type="ECO:0000313" key="4">
    <source>
        <dbReference type="EMBL" id="SDZ11477.1"/>
    </source>
</evidence>
<dbReference type="InterPro" id="IPR050807">
    <property type="entry name" value="TransReg_Diox_bact_type"/>
</dbReference>
<protein>
    <submittedName>
        <fullName evidence="4">Transcriptional regulator, XRE family with cupin sensor</fullName>
    </submittedName>
</protein>
<sequence>MAVKSGPSAAGPSAAGRSTGPLDDEAVAMGGRIRGLRRERGLTLVQLAGLVEMSQPFLSLVERGHARLSLASMAKLSTALGVPSGSLLATPPTARLTGKGVDVVHAQERLATGHRAVWQLAQLPRGLFGIEMVGVEREFTEFAMHEEDEFLYLLSGTLEVGLVDGTVHPLRPGDSLAVAAGVAHGWRAVGPHGFRVVIVTSGAPSH</sequence>
<feature type="region of interest" description="Disordered" evidence="2">
    <location>
        <begin position="1"/>
        <end position="24"/>
    </location>
</feature>
<dbReference type="InterPro" id="IPR011051">
    <property type="entry name" value="RmlC_Cupin_sf"/>
</dbReference>
<dbReference type="GO" id="GO:0005829">
    <property type="term" value="C:cytosol"/>
    <property type="evidence" value="ECO:0007669"/>
    <property type="project" value="TreeGrafter"/>
</dbReference>
<keyword evidence="5" id="KW-1185">Reference proteome</keyword>
<organism evidence="4 5">
    <name type="scientific">Herbiconiux ginsengi</name>
    <dbReference type="NCBI Taxonomy" id="381665"/>
    <lineage>
        <taxon>Bacteria</taxon>
        <taxon>Bacillati</taxon>
        <taxon>Actinomycetota</taxon>
        <taxon>Actinomycetes</taxon>
        <taxon>Micrococcales</taxon>
        <taxon>Microbacteriaceae</taxon>
        <taxon>Herbiconiux</taxon>
    </lineage>
</organism>
<evidence type="ECO:0000256" key="2">
    <source>
        <dbReference type="SAM" id="MobiDB-lite"/>
    </source>
</evidence>
<dbReference type="GO" id="GO:0003677">
    <property type="term" value="F:DNA binding"/>
    <property type="evidence" value="ECO:0007669"/>
    <property type="project" value="UniProtKB-KW"/>
</dbReference>
<dbReference type="InterPro" id="IPR010982">
    <property type="entry name" value="Lambda_DNA-bd_dom_sf"/>
</dbReference>
<evidence type="ECO:0000256" key="1">
    <source>
        <dbReference type="ARBA" id="ARBA00023125"/>
    </source>
</evidence>
<dbReference type="SUPFAM" id="SSF47413">
    <property type="entry name" value="lambda repressor-like DNA-binding domains"/>
    <property type="match status" value="1"/>
</dbReference>
<dbReference type="EMBL" id="FNPZ01000002">
    <property type="protein sequence ID" value="SDZ11477.1"/>
    <property type="molecule type" value="Genomic_DNA"/>
</dbReference>
<reference evidence="4 5" key="1">
    <citation type="submission" date="2016-10" db="EMBL/GenBank/DDBJ databases">
        <authorList>
            <person name="de Groot N.N."/>
        </authorList>
    </citation>
    <scope>NUCLEOTIDE SEQUENCE [LARGE SCALE GENOMIC DNA]</scope>
    <source>
        <strain evidence="4 5">CGMCC 4.3491</strain>
    </source>
</reference>
<dbReference type="SUPFAM" id="SSF51182">
    <property type="entry name" value="RmlC-like cupins"/>
    <property type="match status" value="1"/>
</dbReference>
<evidence type="ECO:0000259" key="3">
    <source>
        <dbReference type="PROSITE" id="PS50943"/>
    </source>
</evidence>
<dbReference type="Gene3D" id="1.10.260.40">
    <property type="entry name" value="lambda repressor-like DNA-binding domains"/>
    <property type="match status" value="1"/>
</dbReference>
<accession>A0A1H3QDN6</accession>
<evidence type="ECO:0000313" key="5">
    <source>
        <dbReference type="Proteomes" id="UP000198891"/>
    </source>
</evidence>
<dbReference type="PANTHER" id="PTHR46797:SF1">
    <property type="entry name" value="METHYLPHOSPHONATE SYNTHASE"/>
    <property type="match status" value="1"/>
</dbReference>
<feature type="domain" description="HTH cro/C1-type" evidence="3">
    <location>
        <begin position="33"/>
        <end position="87"/>
    </location>
</feature>
<gene>
    <name evidence="4" type="ORF">SAMN05216554_2466</name>
</gene>
<dbReference type="InterPro" id="IPR013096">
    <property type="entry name" value="Cupin_2"/>
</dbReference>